<comment type="caution">
    <text evidence="2">The sequence shown here is derived from an EMBL/GenBank/DDBJ whole genome shotgun (WGS) entry which is preliminary data.</text>
</comment>
<feature type="region of interest" description="Disordered" evidence="1">
    <location>
        <begin position="219"/>
        <end position="294"/>
    </location>
</feature>
<gene>
    <name evidence="2" type="ORF">JKP88DRAFT_272181</name>
</gene>
<organism evidence="2 3">
    <name type="scientific">Tribonema minus</name>
    <dbReference type="NCBI Taxonomy" id="303371"/>
    <lineage>
        <taxon>Eukaryota</taxon>
        <taxon>Sar</taxon>
        <taxon>Stramenopiles</taxon>
        <taxon>Ochrophyta</taxon>
        <taxon>PX clade</taxon>
        <taxon>Xanthophyceae</taxon>
        <taxon>Tribonematales</taxon>
        <taxon>Tribonemataceae</taxon>
        <taxon>Tribonema</taxon>
    </lineage>
</organism>
<dbReference type="EMBL" id="JAFCMP010000001">
    <property type="protein sequence ID" value="KAG5192866.1"/>
    <property type="molecule type" value="Genomic_DNA"/>
</dbReference>
<keyword evidence="3" id="KW-1185">Reference proteome</keyword>
<accession>A0A836CRE6</accession>
<dbReference type="AlphaFoldDB" id="A0A836CRE6"/>
<proteinExistence type="predicted"/>
<dbReference type="PROSITE" id="PS50818">
    <property type="entry name" value="INTEIN_C_TER"/>
    <property type="match status" value="1"/>
</dbReference>
<evidence type="ECO:0000256" key="1">
    <source>
        <dbReference type="SAM" id="MobiDB-lite"/>
    </source>
</evidence>
<feature type="region of interest" description="Disordered" evidence="1">
    <location>
        <begin position="1"/>
        <end position="31"/>
    </location>
</feature>
<evidence type="ECO:0000313" key="2">
    <source>
        <dbReference type="EMBL" id="KAG5192866.1"/>
    </source>
</evidence>
<name>A0A836CRE6_9STRA</name>
<dbReference type="InterPro" id="IPR030934">
    <property type="entry name" value="Intein_C"/>
</dbReference>
<evidence type="ECO:0000313" key="3">
    <source>
        <dbReference type="Proteomes" id="UP000664859"/>
    </source>
</evidence>
<feature type="compositionally biased region" description="Basic and acidic residues" evidence="1">
    <location>
        <begin position="219"/>
        <end position="278"/>
    </location>
</feature>
<feature type="compositionally biased region" description="Basic and acidic residues" evidence="1">
    <location>
        <begin position="284"/>
        <end position="294"/>
    </location>
</feature>
<sequence length="449" mass="49153">MTPDAHSGAFRAFRPRADRSHPAAAAPPTTSGAVVMRLARDRDRRVVSPRPGLEGCTCSMAAGGGGSPESHQHLEAKAVLERLLSRMTFVRLCRNGKCRRRVCEARFDAVADPPFVELQVTASGSVYRVDVGGRTFVVEVYVTHRCSLEKLAALRAEFGEHNVFEVRASDVLAWEETGGTCRGFSDACATSDMEDEAYCLSCRVEYGERQCRERRAEAQRAEDARRAEAQRAEDALRAEAQRAEDARRGRREMERLWREEEGARRDAGGEEDERARREARSRRAAADEGRRRETDSRPLRYARWAVGSGTGSWSAAALERALGSSDRCALSPRNSDGPWTISAACGAEVSVARAANDPRVLTFELLAGQPLPVETMAHVLSLFEAEGHVVCYTHHFVREDGGEVANREGRAPAWLVKTAGCPPAEGVDGLPRLPLAPFQPRSAAARVGA</sequence>
<reference evidence="2" key="1">
    <citation type="submission" date="2021-02" db="EMBL/GenBank/DDBJ databases">
        <title>First Annotated Genome of the Yellow-green Alga Tribonema minus.</title>
        <authorList>
            <person name="Mahan K.M."/>
        </authorList>
    </citation>
    <scope>NUCLEOTIDE SEQUENCE</scope>
    <source>
        <strain evidence="2">UTEX B ZZ1240</strain>
    </source>
</reference>
<protein>
    <submittedName>
        <fullName evidence="2">Uncharacterized protein</fullName>
    </submittedName>
</protein>
<dbReference type="Proteomes" id="UP000664859">
    <property type="component" value="Unassembled WGS sequence"/>
</dbReference>